<dbReference type="Pfam" id="PF09639">
    <property type="entry name" value="YjcQ"/>
    <property type="match status" value="1"/>
</dbReference>
<dbReference type="InterPro" id="IPR036388">
    <property type="entry name" value="WH-like_DNA-bd_sf"/>
</dbReference>
<dbReference type="Gene3D" id="1.10.10.10">
    <property type="entry name" value="Winged helix-like DNA-binding domain superfamily/Winged helix DNA-binding domain"/>
    <property type="match status" value="1"/>
</dbReference>
<evidence type="ECO:0000313" key="2">
    <source>
        <dbReference type="Proteomes" id="UP000441925"/>
    </source>
</evidence>
<dbReference type="SUPFAM" id="SSF46785">
    <property type="entry name" value="Winged helix' DNA-binding domain"/>
    <property type="match status" value="1"/>
</dbReference>
<dbReference type="AlphaFoldDB" id="A0A6N7VD57"/>
<dbReference type="InterPro" id="IPR036390">
    <property type="entry name" value="WH_DNA-bd_sf"/>
</dbReference>
<gene>
    <name evidence="1" type="ORF">FYJ26_02995</name>
</gene>
<dbReference type="RefSeq" id="WP_154539466.1">
    <property type="nucleotide sequence ID" value="NZ_VULQ01000002.1"/>
</dbReference>
<reference evidence="1 2" key="1">
    <citation type="submission" date="2019-08" db="EMBL/GenBank/DDBJ databases">
        <title>In-depth cultivation of the pig gut microbiome towards novel bacterial diversity and tailored functional studies.</title>
        <authorList>
            <person name="Wylensek D."/>
            <person name="Hitch T.C.A."/>
            <person name="Clavel T."/>
        </authorList>
    </citation>
    <scope>NUCLEOTIDE SEQUENCE [LARGE SCALE GENOMIC DNA]</scope>
    <source>
        <strain evidence="1 2">WCA-380-WT-2B</strain>
    </source>
</reference>
<accession>A0A6N7VD57</accession>
<dbReference type="EMBL" id="VULQ01000002">
    <property type="protein sequence ID" value="MSS77390.1"/>
    <property type="molecule type" value="Genomic_DNA"/>
</dbReference>
<proteinExistence type="predicted"/>
<dbReference type="Proteomes" id="UP000441925">
    <property type="component" value="Unassembled WGS sequence"/>
</dbReference>
<comment type="caution">
    <text evidence="1">The sequence shown here is derived from an EMBL/GenBank/DDBJ whole genome shotgun (WGS) entry which is preliminary data.</text>
</comment>
<dbReference type="InterPro" id="IPR018597">
    <property type="entry name" value="Phage_Tuc2009_YjcQ"/>
</dbReference>
<name>A0A6N7VD57_9FIRM</name>
<protein>
    <recommendedName>
        <fullName evidence="3">YjcQ protein</fullName>
    </recommendedName>
</protein>
<organism evidence="1 2">
    <name type="scientific">Anaerococcus porci</name>
    <dbReference type="NCBI Taxonomy" id="2652269"/>
    <lineage>
        <taxon>Bacteria</taxon>
        <taxon>Bacillati</taxon>
        <taxon>Bacillota</taxon>
        <taxon>Tissierellia</taxon>
        <taxon>Tissierellales</taxon>
        <taxon>Peptoniphilaceae</taxon>
        <taxon>Anaerococcus</taxon>
    </lineage>
</organism>
<evidence type="ECO:0000313" key="1">
    <source>
        <dbReference type="EMBL" id="MSS77390.1"/>
    </source>
</evidence>
<keyword evidence="2" id="KW-1185">Reference proteome</keyword>
<sequence>MIENFKIILKILTSLNKSLDEEYFDPDLISASTLGITEIRRNNLLEMLYDAGYIKGLSIKYYVDGDFVVTNLDKTKITLKGLEYLETNTIFKRIQKAAKGINEMIPGV</sequence>
<evidence type="ECO:0008006" key="3">
    <source>
        <dbReference type="Google" id="ProtNLM"/>
    </source>
</evidence>